<dbReference type="InterPro" id="IPR029058">
    <property type="entry name" value="AB_hydrolase_fold"/>
</dbReference>
<dbReference type="SUPFAM" id="SSF53474">
    <property type="entry name" value="alpha/beta-Hydrolases"/>
    <property type="match status" value="1"/>
</dbReference>
<evidence type="ECO:0000313" key="2">
    <source>
        <dbReference type="Proteomes" id="UP001601422"/>
    </source>
</evidence>
<protein>
    <recommendedName>
        <fullName evidence="3">AB hydrolase-1 domain-containing protein</fullName>
    </recommendedName>
</protein>
<evidence type="ECO:0008006" key="3">
    <source>
        <dbReference type="Google" id="ProtNLM"/>
    </source>
</evidence>
<gene>
    <name evidence="1" type="ORF">ACFYQT_00265</name>
</gene>
<sequence>MTAVLFVHGTGVRKTSFDTTLGTISRSLRDRRPGLTVHGCFWGGRHGSTLYARGASVPVADGTRSVGSPAVPDELDVLVWDRLQDDALFELRLLTLGEASAPRDTGFHPRREPTGEALRHAYRRFAASGETRELFDGAGLAGQFADACHMIASSEVFGELEAGGAAAADVWPAVVRATAAEAIRRAEREDAPYLPVVYDRQFRDTFVSSLIRATADDHRGVIGGWAKQRAGSFFASRATTYVSRRRGAFTDSASLVAGDILLYQRDGDAMRRSVADHISALEPPVTVVAHSLGGIMCLDLLATTSLPGVRLVTVGTAAPLFWELDALRGLRAGAPLPPGFPAWTNIYDQRDFLAYVAAPVFGDRVRDVRVDNGLPFPRCHSAYWFNTRCRDTLLGACP</sequence>
<dbReference type="EMBL" id="JBIAJP010000001">
    <property type="protein sequence ID" value="MFF0001885.1"/>
    <property type="molecule type" value="Genomic_DNA"/>
</dbReference>
<dbReference type="Gene3D" id="3.40.50.1820">
    <property type="entry name" value="alpha/beta hydrolase"/>
    <property type="match status" value="1"/>
</dbReference>
<evidence type="ECO:0000313" key="1">
    <source>
        <dbReference type="EMBL" id="MFF0001885.1"/>
    </source>
</evidence>
<comment type="caution">
    <text evidence="1">The sequence shown here is derived from an EMBL/GenBank/DDBJ whole genome shotgun (WGS) entry which is preliminary data.</text>
</comment>
<dbReference type="Proteomes" id="UP001601422">
    <property type="component" value="Unassembled WGS sequence"/>
</dbReference>
<accession>A0ABW6MQI1</accession>
<keyword evidence="2" id="KW-1185">Reference proteome</keyword>
<proteinExistence type="predicted"/>
<organism evidence="1 2">
    <name type="scientific">Streptomyces tibetensis</name>
    <dbReference type="NCBI Taxonomy" id="2382123"/>
    <lineage>
        <taxon>Bacteria</taxon>
        <taxon>Bacillati</taxon>
        <taxon>Actinomycetota</taxon>
        <taxon>Actinomycetes</taxon>
        <taxon>Kitasatosporales</taxon>
        <taxon>Streptomycetaceae</taxon>
        <taxon>Streptomyces</taxon>
    </lineage>
</organism>
<reference evidence="1 2" key="1">
    <citation type="submission" date="2024-10" db="EMBL/GenBank/DDBJ databases">
        <title>The Natural Products Discovery Center: Release of the First 8490 Sequenced Strains for Exploring Actinobacteria Biosynthetic Diversity.</title>
        <authorList>
            <person name="Kalkreuter E."/>
            <person name="Kautsar S.A."/>
            <person name="Yang D."/>
            <person name="Bader C.D."/>
            <person name="Teijaro C.N."/>
            <person name="Fluegel L."/>
            <person name="Davis C.M."/>
            <person name="Simpson J.R."/>
            <person name="Lauterbach L."/>
            <person name="Steele A.D."/>
            <person name="Gui C."/>
            <person name="Meng S."/>
            <person name="Li G."/>
            <person name="Viehrig K."/>
            <person name="Ye F."/>
            <person name="Su P."/>
            <person name="Kiefer A.F."/>
            <person name="Nichols A."/>
            <person name="Cepeda A.J."/>
            <person name="Yan W."/>
            <person name="Fan B."/>
            <person name="Jiang Y."/>
            <person name="Adhikari A."/>
            <person name="Zheng C.-J."/>
            <person name="Schuster L."/>
            <person name="Cowan T.M."/>
            <person name="Smanski M.J."/>
            <person name="Chevrette M.G."/>
            <person name="De Carvalho L.P.S."/>
            <person name="Shen B."/>
        </authorList>
    </citation>
    <scope>NUCLEOTIDE SEQUENCE [LARGE SCALE GENOMIC DNA]</scope>
    <source>
        <strain evidence="1 2">NPDC005497</strain>
    </source>
</reference>
<name>A0ABW6MQI1_9ACTN</name>
<dbReference type="RefSeq" id="WP_362047379.1">
    <property type="nucleotide sequence ID" value="NZ_JBEXWN010000004.1"/>
</dbReference>